<keyword evidence="4" id="KW-0597">Phosphoprotein</keyword>
<keyword evidence="19" id="KW-1185">Reference proteome</keyword>
<dbReference type="PROSITE" id="PS50883">
    <property type="entry name" value="EAL"/>
    <property type="match status" value="1"/>
</dbReference>
<keyword evidence="18" id="KW-0548">Nucleotidyltransferase</keyword>
<dbReference type="Pfam" id="PF00990">
    <property type="entry name" value="GGDEF"/>
    <property type="match status" value="1"/>
</dbReference>
<dbReference type="InterPro" id="IPR000014">
    <property type="entry name" value="PAS"/>
</dbReference>
<dbReference type="GO" id="GO:0005524">
    <property type="term" value="F:ATP binding"/>
    <property type="evidence" value="ECO:0007669"/>
    <property type="project" value="UniProtKB-KW"/>
</dbReference>
<comment type="catalytic activity">
    <reaction evidence="11">
        <text>3',3'-c-di-GMP + H2O = 5'-phosphoguanylyl(3'-&gt;5')guanosine + H(+)</text>
        <dbReference type="Rhea" id="RHEA:24902"/>
        <dbReference type="ChEBI" id="CHEBI:15377"/>
        <dbReference type="ChEBI" id="CHEBI:15378"/>
        <dbReference type="ChEBI" id="CHEBI:58754"/>
        <dbReference type="ChEBI" id="CHEBI:58805"/>
        <dbReference type="EC" id="3.1.4.52"/>
    </reaction>
    <physiologicalReaction direction="left-to-right" evidence="11">
        <dbReference type="Rhea" id="RHEA:24903"/>
    </physiologicalReaction>
</comment>
<dbReference type="InterPro" id="IPR003660">
    <property type="entry name" value="HAMP_dom"/>
</dbReference>
<reference evidence="18 19" key="1">
    <citation type="journal article" date="2014" name="ISME J.">
        <title>Candidatus Competibacter-lineage genomes retrieved from metagenomes reveal functional metabolic diversity.</title>
        <authorList>
            <person name="McIlroy S.J."/>
            <person name="Albertsen M."/>
            <person name="Andresen E.K."/>
            <person name="Saunders A.M."/>
            <person name="Kristiansen R."/>
            <person name="Stokholm-Bjerregaard M."/>
            <person name="Nielsen K.L."/>
            <person name="Nielsen P.H."/>
        </authorList>
    </citation>
    <scope>NUCLEOTIDE SEQUENCE [LARGE SCALE GENOMIC DNA]</scope>
    <source>
        <strain evidence="18 19">Run_B_J11</strain>
    </source>
</reference>
<dbReference type="Pfam" id="PF13426">
    <property type="entry name" value="PAS_9"/>
    <property type="match status" value="2"/>
</dbReference>
<keyword evidence="10" id="KW-0902">Two-component regulatory system</keyword>
<dbReference type="CDD" id="cd01949">
    <property type="entry name" value="GGDEF"/>
    <property type="match status" value="1"/>
</dbReference>
<comment type="cofactor">
    <cofactor evidence="1">
        <name>Mg(2+)</name>
        <dbReference type="ChEBI" id="CHEBI:18420"/>
    </cofactor>
</comment>
<keyword evidence="12" id="KW-0472">Membrane</keyword>
<feature type="domain" description="PAS" evidence="13">
    <location>
        <begin position="606"/>
        <end position="676"/>
    </location>
</feature>
<dbReference type="SMART" id="SM00091">
    <property type="entry name" value="PAS"/>
    <property type="match status" value="4"/>
</dbReference>
<dbReference type="InterPro" id="IPR035919">
    <property type="entry name" value="EAL_sf"/>
</dbReference>
<dbReference type="SMART" id="SM00052">
    <property type="entry name" value="EAL"/>
    <property type="match status" value="1"/>
</dbReference>
<feature type="domain" description="PAS" evidence="13">
    <location>
        <begin position="479"/>
        <end position="524"/>
    </location>
</feature>
<dbReference type="GO" id="GO:0016301">
    <property type="term" value="F:kinase activity"/>
    <property type="evidence" value="ECO:0007669"/>
    <property type="project" value="UniProtKB-KW"/>
</dbReference>
<evidence type="ECO:0000259" key="14">
    <source>
        <dbReference type="PROSITE" id="PS50113"/>
    </source>
</evidence>
<feature type="domain" description="HAMP" evidence="16">
    <location>
        <begin position="313"/>
        <end position="366"/>
    </location>
</feature>
<organism evidence="18 19">
    <name type="scientific">Candidatus Contendobacter odensis Run_B_J11</name>
    <dbReference type="NCBI Taxonomy" id="1400861"/>
    <lineage>
        <taxon>Bacteria</taxon>
        <taxon>Pseudomonadati</taxon>
        <taxon>Pseudomonadota</taxon>
        <taxon>Gammaproteobacteria</taxon>
        <taxon>Candidatus Competibacteraceae</taxon>
        <taxon>Candidatus Contendibacter</taxon>
    </lineage>
</organism>
<evidence type="ECO:0000256" key="11">
    <source>
        <dbReference type="ARBA" id="ARBA00051114"/>
    </source>
</evidence>
<evidence type="ECO:0000256" key="10">
    <source>
        <dbReference type="ARBA" id="ARBA00023012"/>
    </source>
</evidence>
<dbReference type="SUPFAM" id="SSF158472">
    <property type="entry name" value="HAMP domain-like"/>
    <property type="match status" value="1"/>
</dbReference>
<dbReference type="CDD" id="cd00130">
    <property type="entry name" value="PAS"/>
    <property type="match status" value="4"/>
</dbReference>
<evidence type="ECO:0000256" key="3">
    <source>
        <dbReference type="ARBA" id="ARBA00012282"/>
    </source>
</evidence>
<keyword evidence="12" id="KW-1133">Transmembrane helix</keyword>
<evidence type="ECO:0000256" key="6">
    <source>
        <dbReference type="ARBA" id="ARBA00022679"/>
    </source>
</evidence>
<dbReference type="CDD" id="cd06225">
    <property type="entry name" value="HAMP"/>
    <property type="match status" value="1"/>
</dbReference>
<keyword evidence="5" id="KW-0973">c-di-GMP</keyword>
<keyword evidence="9" id="KW-0067">ATP-binding</keyword>
<feature type="domain" description="EAL" evidence="15">
    <location>
        <begin position="1156"/>
        <end position="1409"/>
    </location>
</feature>
<feature type="transmembrane region" description="Helical" evidence="12">
    <location>
        <begin position="271"/>
        <end position="289"/>
    </location>
</feature>
<dbReference type="EC" id="3.1.4.52" evidence="3"/>
<dbReference type="GO" id="GO:0016020">
    <property type="term" value="C:membrane"/>
    <property type="evidence" value="ECO:0007669"/>
    <property type="project" value="UniProtKB-SubCell"/>
</dbReference>
<feature type="domain" description="PAC" evidence="14">
    <location>
        <begin position="684"/>
        <end position="735"/>
    </location>
</feature>
<dbReference type="InterPro" id="IPR000160">
    <property type="entry name" value="GGDEF_dom"/>
</dbReference>
<dbReference type="SUPFAM" id="SSF55785">
    <property type="entry name" value="PYP-like sensor domain (PAS domain)"/>
    <property type="match status" value="5"/>
</dbReference>
<comment type="subcellular location">
    <subcellularLocation>
        <location evidence="2">Membrane</location>
    </subcellularLocation>
</comment>
<evidence type="ECO:0000256" key="8">
    <source>
        <dbReference type="ARBA" id="ARBA00022777"/>
    </source>
</evidence>
<accession>A0A7U7J5R8</accession>
<comment type="caution">
    <text evidence="18">The sequence shown here is derived from an EMBL/GenBank/DDBJ whole genome shotgun (WGS) entry which is preliminary data.</text>
</comment>
<dbReference type="CDD" id="cd01948">
    <property type="entry name" value="EAL"/>
    <property type="match status" value="1"/>
</dbReference>
<dbReference type="NCBIfam" id="TIGR00254">
    <property type="entry name" value="GGDEF"/>
    <property type="match status" value="1"/>
</dbReference>
<evidence type="ECO:0000256" key="7">
    <source>
        <dbReference type="ARBA" id="ARBA00022741"/>
    </source>
</evidence>
<dbReference type="SUPFAM" id="SSF103190">
    <property type="entry name" value="Sensory domain-like"/>
    <property type="match status" value="1"/>
</dbReference>
<gene>
    <name evidence="18" type="ORF">BN874_570015</name>
</gene>
<dbReference type="PANTHER" id="PTHR44757">
    <property type="entry name" value="DIGUANYLATE CYCLASE DGCP"/>
    <property type="match status" value="1"/>
</dbReference>
<dbReference type="CDD" id="cd12914">
    <property type="entry name" value="PDC1_DGC_like"/>
    <property type="match status" value="1"/>
</dbReference>
<dbReference type="InterPro" id="IPR029151">
    <property type="entry name" value="Sensor-like_sf"/>
</dbReference>
<evidence type="ECO:0000256" key="4">
    <source>
        <dbReference type="ARBA" id="ARBA00022553"/>
    </source>
</evidence>
<evidence type="ECO:0000313" key="18">
    <source>
        <dbReference type="EMBL" id="CDH46727.1"/>
    </source>
</evidence>
<dbReference type="PROSITE" id="PS50113">
    <property type="entry name" value="PAC"/>
    <property type="match status" value="4"/>
</dbReference>
<feature type="domain" description="PAS" evidence="13">
    <location>
        <begin position="759"/>
        <end position="806"/>
    </location>
</feature>
<name>A0A7U7J5R8_9GAMM</name>
<dbReference type="Gene3D" id="6.10.340.10">
    <property type="match status" value="1"/>
</dbReference>
<dbReference type="SMART" id="SM00304">
    <property type="entry name" value="HAMP"/>
    <property type="match status" value="1"/>
</dbReference>
<dbReference type="InterPro" id="IPR052155">
    <property type="entry name" value="Biofilm_reg_signaling"/>
</dbReference>
<evidence type="ECO:0000259" key="15">
    <source>
        <dbReference type="PROSITE" id="PS50883"/>
    </source>
</evidence>
<evidence type="ECO:0000256" key="12">
    <source>
        <dbReference type="SAM" id="Phobius"/>
    </source>
</evidence>
<sequence>MTMPRWIFSFAVRFPLFVLILLFSVIWGLAGFINISLKPDLERLLSDQQFSAVSAIAASIDQETHLRLQALDELARSIGKRTLISEPKQLDEFLHDNLAVGALFNGGLLMLDATGVCLADASDMPDRVGLNLADRDYFIAALEQRKPWVGIPVAGKLSDRPLVAMSVPITDTFGKVTGVLAGITYLDAENFIRRIVATYRSKGGGVLIIDPKSGRFVAATHSSRTFQLIPAPGVNQMHDRYMAGFEGSGVALNSRGIEELSSSHRIPTAQWFAVAVLPVAIAFAPITAVQNTILSAALFLSLVIPLLATLVIHHWLAPLQDTTRALRNMATGQRLLEPLPVTTRNEIGQLITSFNQFQARIRDNENLLREQRSRLDATLEAARMCFIEWVISTEEPVARALLDRVHPEDRDRIATVIARDLATHGQFLVEFRRDQPAVNTPWFMARGRIFDSSATNRQAIAIVWDITEFKMAELALYENEERFEAIVDSLNDAVFLHEGQSGRILFVNAKASEMFGYTREALVSLTIGDLSAGVPPYTQQDAMAWLTRAWEGEPQFFEWRAKDAQGRLFWIEANARVARISGGQQLVVVVRDIDHRKQAAMALQESEERYRSLLALSPDAIFVHHQGIMVMVNSSALQLFGAEREDQLLGLPWTARVHPDFHQIARERVEQIQDTAADCLAVLPVIEPRCMLRVDGSAIDVEVTTSKIMLAEGSAVLSIARDVTQRKRDEARLKTLLTQQEAILDNAIVGIVLLKQRVIIQCNRRFEEMLGYGEGEMLGYTTRIIYRTDEDYQAIGERAYSALDRGEVYLEEIQLKRKDGSIFWGYLHGRALDLNYPENGSVWIYTDQTDQKQAQEHLQLAASVFENAAEGIMITGADDIILAINQAFTEITGYTAEDVVGNKPDLFKSGRQDAVFYQQMWQALVRNGEWRGEIWNRRKNGEIYPEILSIQAIKDKAGRITNYIAMFTDIAEKKRSENQLAFLIHHDPLTELPNRVLFTDRLDHGIQRTVRGQARLAVLFIDLDHFKTVNDSLGHPLGDQALQMIARQLTQAVRTSDTLARLGGDKFILMIEDINGVQDTVLIAQKLLNTFTQPFILAGYELYLSASIGISIYPTDGNDAHELIKNAEAAMYQAKAKGRNNYHYYAREMTADAAERLQLESMLRRSIERNELVVYFQPQVDLASGALIGAEALVRWQHPTLGLIPPIKFIPLAEETGFISALGEWVLRNACLKLKTWRAAGYQLPKVSVNLSIKQFERGDVVHLVEKILTATGLPPECLELEITESFVVNADDAFGFIAELKALGISLSVDDFGTGYSSLMYLKNLPIQQLKIDRSFVMDIGQDTNNEAIVRTIIALAKNLGLAVIAEGVETKAQADFLLSEGCPQGQGYYYDKPLPEKEFVERWLARQGVSATTRKD</sequence>
<dbReference type="InterPro" id="IPR000700">
    <property type="entry name" value="PAS-assoc_C"/>
</dbReference>
<dbReference type="FunFam" id="3.30.70.270:FF:000001">
    <property type="entry name" value="Diguanylate cyclase domain protein"/>
    <property type="match status" value="1"/>
</dbReference>
<dbReference type="PROSITE" id="PS50112">
    <property type="entry name" value="PAS"/>
    <property type="match status" value="4"/>
</dbReference>
<dbReference type="EMBL" id="CBTK010000273">
    <property type="protein sequence ID" value="CDH46727.1"/>
    <property type="molecule type" value="Genomic_DNA"/>
</dbReference>
<feature type="domain" description="PAC" evidence="14">
    <location>
        <begin position="555"/>
        <end position="605"/>
    </location>
</feature>
<evidence type="ECO:0000259" key="17">
    <source>
        <dbReference type="PROSITE" id="PS50887"/>
    </source>
</evidence>
<feature type="transmembrane region" description="Helical" evidence="12">
    <location>
        <begin position="296"/>
        <end position="316"/>
    </location>
</feature>
<dbReference type="Pfam" id="PF00672">
    <property type="entry name" value="HAMP"/>
    <property type="match status" value="1"/>
</dbReference>
<dbReference type="Pfam" id="PF00563">
    <property type="entry name" value="EAL"/>
    <property type="match status" value="1"/>
</dbReference>
<dbReference type="GO" id="GO:0006355">
    <property type="term" value="P:regulation of DNA-templated transcription"/>
    <property type="evidence" value="ECO:0007669"/>
    <property type="project" value="InterPro"/>
</dbReference>
<feature type="transmembrane region" description="Helical" evidence="12">
    <location>
        <begin position="12"/>
        <end position="33"/>
    </location>
</feature>
<dbReference type="InterPro" id="IPR001633">
    <property type="entry name" value="EAL_dom"/>
</dbReference>
<dbReference type="PROSITE" id="PS50887">
    <property type="entry name" value="GGDEF"/>
    <property type="match status" value="1"/>
</dbReference>
<feature type="domain" description="PAC" evidence="14">
    <location>
        <begin position="809"/>
        <end position="860"/>
    </location>
</feature>
<dbReference type="GO" id="GO:0016779">
    <property type="term" value="F:nucleotidyltransferase activity"/>
    <property type="evidence" value="ECO:0007669"/>
    <property type="project" value="UniProtKB-KW"/>
</dbReference>
<dbReference type="SMART" id="SM00086">
    <property type="entry name" value="PAC"/>
    <property type="match status" value="4"/>
</dbReference>
<dbReference type="GO" id="GO:0071732">
    <property type="term" value="P:cellular response to nitric oxide"/>
    <property type="evidence" value="ECO:0007669"/>
    <property type="project" value="UniProtKB-ARBA"/>
</dbReference>
<dbReference type="InterPro" id="IPR035965">
    <property type="entry name" value="PAS-like_dom_sf"/>
</dbReference>
<dbReference type="Pfam" id="PF00989">
    <property type="entry name" value="PAS"/>
    <property type="match status" value="2"/>
</dbReference>
<dbReference type="RefSeq" id="WP_051497968.1">
    <property type="nucleotide sequence ID" value="NZ_CBTK010000273.1"/>
</dbReference>
<keyword evidence="8" id="KW-0418">Kinase</keyword>
<dbReference type="PROSITE" id="PS50885">
    <property type="entry name" value="HAMP"/>
    <property type="match status" value="1"/>
</dbReference>
<dbReference type="SUPFAM" id="SSF55073">
    <property type="entry name" value="Nucleotide cyclase"/>
    <property type="match status" value="1"/>
</dbReference>
<dbReference type="PANTHER" id="PTHR44757:SF2">
    <property type="entry name" value="BIOFILM ARCHITECTURE MAINTENANCE PROTEIN MBAA"/>
    <property type="match status" value="1"/>
</dbReference>
<feature type="domain" description="GGDEF" evidence="17">
    <location>
        <begin position="1014"/>
        <end position="1147"/>
    </location>
</feature>
<dbReference type="FunFam" id="3.20.20.450:FF:000001">
    <property type="entry name" value="Cyclic di-GMP phosphodiesterase yahA"/>
    <property type="match status" value="1"/>
</dbReference>
<evidence type="ECO:0000256" key="9">
    <source>
        <dbReference type="ARBA" id="ARBA00022840"/>
    </source>
</evidence>
<evidence type="ECO:0000259" key="13">
    <source>
        <dbReference type="PROSITE" id="PS50112"/>
    </source>
</evidence>
<keyword evidence="12" id="KW-0812">Transmembrane</keyword>
<feature type="domain" description="PAS" evidence="13">
    <location>
        <begin position="857"/>
        <end position="902"/>
    </location>
</feature>
<keyword evidence="7" id="KW-0547">Nucleotide-binding</keyword>
<dbReference type="SMART" id="SM00267">
    <property type="entry name" value="GGDEF"/>
    <property type="match status" value="1"/>
</dbReference>
<dbReference type="Proteomes" id="UP000019184">
    <property type="component" value="Unassembled WGS sequence"/>
</dbReference>
<dbReference type="GO" id="GO:0000160">
    <property type="term" value="P:phosphorelay signal transduction system"/>
    <property type="evidence" value="ECO:0007669"/>
    <property type="project" value="UniProtKB-KW"/>
</dbReference>
<feature type="domain" description="PAC" evidence="14">
    <location>
        <begin position="930"/>
        <end position="982"/>
    </location>
</feature>
<dbReference type="InterPro" id="IPR029787">
    <property type="entry name" value="Nucleotide_cyclase"/>
</dbReference>
<evidence type="ECO:0000313" key="19">
    <source>
        <dbReference type="Proteomes" id="UP000019184"/>
    </source>
</evidence>
<dbReference type="Gene3D" id="3.30.450.20">
    <property type="entry name" value="PAS domain"/>
    <property type="match status" value="6"/>
</dbReference>
<protein>
    <recommendedName>
        <fullName evidence="3">cyclic-guanylate-specific phosphodiesterase</fullName>
        <ecNumber evidence="3">3.1.4.52</ecNumber>
    </recommendedName>
</protein>
<evidence type="ECO:0000256" key="2">
    <source>
        <dbReference type="ARBA" id="ARBA00004370"/>
    </source>
</evidence>
<keyword evidence="6 18" id="KW-0808">Transferase</keyword>
<dbReference type="GO" id="GO:0071111">
    <property type="term" value="F:cyclic-guanylate-specific phosphodiesterase activity"/>
    <property type="evidence" value="ECO:0007669"/>
    <property type="project" value="UniProtKB-EC"/>
</dbReference>
<dbReference type="SUPFAM" id="SSF141868">
    <property type="entry name" value="EAL domain-like"/>
    <property type="match status" value="1"/>
</dbReference>
<evidence type="ECO:0000256" key="5">
    <source>
        <dbReference type="ARBA" id="ARBA00022636"/>
    </source>
</evidence>
<evidence type="ECO:0000256" key="1">
    <source>
        <dbReference type="ARBA" id="ARBA00001946"/>
    </source>
</evidence>
<evidence type="ECO:0000259" key="16">
    <source>
        <dbReference type="PROSITE" id="PS50885"/>
    </source>
</evidence>
<dbReference type="Gene3D" id="3.20.20.450">
    <property type="entry name" value="EAL domain"/>
    <property type="match status" value="1"/>
</dbReference>
<dbReference type="InterPro" id="IPR013767">
    <property type="entry name" value="PAS_fold"/>
</dbReference>
<dbReference type="Gene3D" id="3.30.70.270">
    <property type="match status" value="1"/>
</dbReference>
<proteinExistence type="predicted"/>
<dbReference type="InterPro" id="IPR001610">
    <property type="entry name" value="PAC"/>
</dbReference>
<dbReference type="InterPro" id="IPR043128">
    <property type="entry name" value="Rev_trsase/Diguanyl_cyclase"/>
</dbReference>
<dbReference type="NCBIfam" id="TIGR00229">
    <property type="entry name" value="sensory_box"/>
    <property type="match status" value="4"/>
</dbReference>
<dbReference type="OrthoDB" id="9804951at2"/>